<evidence type="ECO:0000256" key="2">
    <source>
        <dbReference type="ARBA" id="ARBA00022679"/>
    </source>
</evidence>
<keyword evidence="6" id="KW-1185">Reference proteome</keyword>
<dbReference type="AlphaFoldDB" id="A0AA39R0T4"/>
<evidence type="ECO:0000313" key="6">
    <source>
        <dbReference type="Proteomes" id="UP001166286"/>
    </source>
</evidence>
<evidence type="ECO:0000313" key="5">
    <source>
        <dbReference type="EMBL" id="KAK0512778.1"/>
    </source>
</evidence>
<dbReference type="GO" id="GO:0008171">
    <property type="term" value="F:O-methyltransferase activity"/>
    <property type="evidence" value="ECO:0007669"/>
    <property type="project" value="InterPro"/>
</dbReference>
<gene>
    <name evidence="5" type="ORF">JMJ35_004795</name>
</gene>
<evidence type="ECO:0000259" key="4">
    <source>
        <dbReference type="Pfam" id="PF00891"/>
    </source>
</evidence>
<dbReference type="SUPFAM" id="SSF53335">
    <property type="entry name" value="S-adenosyl-L-methionine-dependent methyltransferases"/>
    <property type="match status" value="1"/>
</dbReference>
<evidence type="ECO:0000256" key="1">
    <source>
        <dbReference type="ARBA" id="ARBA00022603"/>
    </source>
</evidence>
<protein>
    <recommendedName>
        <fullName evidence="4">O-methyltransferase C-terminal domain-containing protein</fullName>
    </recommendedName>
</protein>
<dbReference type="EMBL" id="JAFEKC020000009">
    <property type="protein sequence ID" value="KAK0512778.1"/>
    <property type="molecule type" value="Genomic_DNA"/>
</dbReference>
<sequence length="223" mass="25437">MQKYPHSQELNEAWFAVAFDYKEPGGFFQYLAERKEPQKRFFGAMKCVGMAPGVDYGHLANGYDWRKLGKATVVDRGGSAGHDFKETVEASEKTLPAQFKGRVSFQAHDFFNPQPLRTEVYMMRHICHCWPDKYLIKILQQTVLAMDHGSRMIVVETVVPSRRDGLYRSMDLFMFSMLDAQDRSAEEWSKIVVAADPRLRVASIEKPTGSHDAIIDIVLGQLN</sequence>
<proteinExistence type="predicted"/>
<organism evidence="5 6">
    <name type="scientific">Cladonia borealis</name>
    <dbReference type="NCBI Taxonomy" id="184061"/>
    <lineage>
        <taxon>Eukaryota</taxon>
        <taxon>Fungi</taxon>
        <taxon>Dikarya</taxon>
        <taxon>Ascomycota</taxon>
        <taxon>Pezizomycotina</taxon>
        <taxon>Lecanoromycetes</taxon>
        <taxon>OSLEUM clade</taxon>
        <taxon>Lecanoromycetidae</taxon>
        <taxon>Lecanorales</taxon>
        <taxon>Lecanorineae</taxon>
        <taxon>Cladoniaceae</taxon>
        <taxon>Cladonia</taxon>
    </lineage>
</organism>
<dbReference type="InterPro" id="IPR016461">
    <property type="entry name" value="COMT-like"/>
</dbReference>
<comment type="caution">
    <text evidence="5">The sequence shown here is derived from an EMBL/GenBank/DDBJ whole genome shotgun (WGS) entry which is preliminary data.</text>
</comment>
<dbReference type="InterPro" id="IPR001077">
    <property type="entry name" value="COMT_C"/>
</dbReference>
<dbReference type="GO" id="GO:0032259">
    <property type="term" value="P:methylation"/>
    <property type="evidence" value="ECO:0007669"/>
    <property type="project" value="UniProtKB-KW"/>
</dbReference>
<dbReference type="Pfam" id="PF00891">
    <property type="entry name" value="Methyltransf_2"/>
    <property type="match status" value="1"/>
</dbReference>
<name>A0AA39R0T4_9LECA</name>
<dbReference type="PANTHER" id="PTHR43712:SF5">
    <property type="entry name" value="O-METHYLTRANSFERASE ASQN-RELATED"/>
    <property type="match status" value="1"/>
</dbReference>
<dbReference type="InterPro" id="IPR029063">
    <property type="entry name" value="SAM-dependent_MTases_sf"/>
</dbReference>
<dbReference type="Proteomes" id="UP001166286">
    <property type="component" value="Unassembled WGS sequence"/>
</dbReference>
<dbReference type="PANTHER" id="PTHR43712">
    <property type="entry name" value="PUTATIVE (AFU_ORTHOLOGUE AFUA_4G14580)-RELATED"/>
    <property type="match status" value="1"/>
</dbReference>
<dbReference type="Gene3D" id="3.40.50.150">
    <property type="entry name" value="Vaccinia Virus protein VP39"/>
    <property type="match status" value="1"/>
</dbReference>
<feature type="domain" description="O-methyltransferase C-terminal" evidence="4">
    <location>
        <begin position="82"/>
        <end position="194"/>
    </location>
</feature>
<reference evidence="5" key="1">
    <citation type="submission" date="2023-03" db="EMBL/GenBank/DDBJ databases">
        <title>Complete genome of Cladonia borealis.</title>
        <authorList>
            <person name="Park H."/>
        </authorList>
    </citation>
    <scope>NUCLEOTIDE SEQUENCE</scope>
    <source>
        <strain evidence="5">ANT050790</strain>
    </source>
</reference>
<dbReference type="PROSITE" id="PS51683">
    <property type="entry name" value="SAM_OMT_II"/>
    <property type="match status" value="1"/>
</dbReference>
<evidence type="ECO:0000256" key="3">
    <source>
        <dbReference type="ARBA" id="ARBA00022691"/>
    </source>
</evidence>
<accession>A0AA39R0T4</accession>
<keyword evidence="1" id="KW-0489">Methyltransferase</keyword>
<keyword evidence="3" id="KW-0949">S-adenosyl-L-methionine</keyword>
<keyword evidence="2" id="KW-0808">Transferase</keyword>